<sequence>MMLKRLVALAESTLKVLDMNFENDKRVDLESALLSVDMSIYDAVIEVYPKMVVRKESLWEQPQNVKALPVVNFDPIDELVHELNEHFQHVALFFWNRYGGDRIGLKWKPHELEVPAKVKKAALFVLGEHPRFSKFKNAGRAAEQQARRREDAIERQRNSRFDHFNHTRKLAENVSDDEDEIVEQLKTDGEEVPQDLRKKHYKSRYADELMLSEWLVDIPEQLSSEWMMVPSPVGKRVLVVAAKGATTAYNKAGKTITQFRSRLPGGSGKSSAYTILDCIMDAKKTFYCLDVLAWNGMDMSANPFDFRQFMLSSKLKETTEVSVSSRQYPYRFLPLPCCKCERALMEEMMRNGFDFELDGLLYYHSGVVYEAGQSPLVGWLKPWMLPEILNVPVPEKFLNENQLQQSSQQFIDAFNIEHRHTSKINKGMEVE</sequence>
<evidence type="ECO:0000256" key="9">
    <source>
        <dbReference type="ARBA" id="ARBA00023242"/>
    </source>
</evidence>
<dbReference type="CDD" id="cd09232">
    <property type="entry name" value="Snurportin-1_C"/>
    <property type="match status" value="1"/>
</dbReference>
<dbReference type="GO" id="GO:0006606">
    <property type="term" value="P:protein import into nucleus"/>
    <property type="evidence" value="ECO:0007669"/>
    <property type="project" value="InterPro"/>
</dbReference>
<dbReference type="Pfam" id="PF11538">
    <property type="entry name" value="Snurportin1"/>
    <property type="match status" value="1"/>
</dbReference>
<keyword evidence="7" id="KW-0963">Cytoplasm</keyword>
<evidence type="ECO:0000256" key="1">
    <source>
        <dbReference type="ARBA" id="ARBA00003975"/>
    </source>
</evidence>
<evidence type="ECO:0000256" key="10">
    <source>
        <dbReference type="ARBA" id="ARBA00031454"/>
    </source>
</evidence>
<dbReference type="AlphaFoldDB" id="A0AAN8J335"/>
<proteinExistence type="inferred from homology"/>
<evidence type="ECO:0000256" key="11">
    <source>
        <dbReference type="PROSITE-ProRule" id="PRU00561"/>
    </source>
</evidence>
<evidence type="ECO:0000256" key="2">
    <source>
        <dbReference type="ARBA" id="ARBA00004123"/>
    </source>
</evidence>
<comment type="caution">
    <text evidence="13">The sequence shown here is derived from an EMBL/GenBank/DDBJ whole genome shotgun (WGS) entry which is preliminary data.</text>
</comment>
<evidence type="ECO:0000313" key="14">
    <source>
        <dbReference type="Proteomes" id="UP001331761"/>
    </source>
</evidence>
<dbReference type="GO" id="GO:0005737">
    <property type="term" value="C:cytoplasm"/>
    <property type="evidence" value="ECO:0007669"/>
    <property type="project" value="UniProtKB-SubCell"/>
</dbReference>
<dbReference type="GO" id="GO:0005634">
    <property type="term" value="C:nucleus"/>
    <property type="evidence" value="ECO:0007669"/>
    <property type="project" value="UniProtKB-SubCell"/>
</dbReference>
<comment type="subcellular location">
    <subcellularLocation>
        <location evidence="3">Cytoplasm</location>
    </subcellularLocation>
    <subcellularLocation>
        <location evidence="2">Nucleus</location>
    </subcellularLocation>
</comment>
<dbReference type="InterPro" id="IPR002652">
    <property type="entry name" value="Importin-a_IBB"/>
</dbReference>
<dbReference type="Pfam" id="PF21974">
    <property type="entry name" value="SPN1_m3Gcap_bd"/>
    <property type="match status" value="1"/>
</dbReference>
<protein>
    <recommendedName>
        <fullName evidence="5">Snurportin-1</fullName>
    </recommendedName>
    <alternativeName>
        <fullName evidence="10">RNA U transporter 1</fullName>
    </alternativeName>
</protein>
<keyword evidence="9" id="KW-0539">Nucleus</keyword>
<dbReference type="SUPFAM" id="SSF56091">
    <property type="entry name" value="DNA ligase/mRNA capping enzyme, catalytic domain"/>
    <property type="match status" value="1"/>
</dbReference>
<dbReference type="InterPro" id="IPR017336">
    <property type="entry name" value="Snurportin-1"/>
</dbReference>
<dbReference type="EMBL" id="WIXE01004064">
    <property type="protein sequence ID" value="KAK5983374.1"/>
    <property type="molecule type" value="Genomic_DNA"/>
</dbReference>
<comment type="similarity">
    <text evidence="4">Belongs to the snurportin family.</text>
</comment>
<keyword evidence="14" id="KW-1185">Reference proteome</keyword>
<dbReference type="GO" id="GO:0061015">
    <property type="term" value="P:snRNA import into nucleus"/>
    <property type="evidence" value="ECO:0007669"/>
    <property type="project" value="InterPro"/>
</dbReference>
<evidence type="ECO:0000256" key="3">
    <source>
        <dbReference type="ARBA" id="ARBA00004496"/>
    </source>
</evidence>
<dbReference type="PANTHER" id="PTHR13403">
    <property type="entry name" value="SNURPORTIN1 RNUT1 PROTEIN RNA, U TRANSPORTER 1"/>
    <property type="match status" value="1"/>
</dbReference>
<keyword evidence="6 11" id="KW-0813">Transport</keyword>
<dbReference type="InterPro" id="IPR047857">
    <property type="entry name" value="Snurportin1_C"/>
</dbReference>
<dbReference type="GO" id="GO:0003723">
    <property type="term" value="F:RNA binding"/>
    <property type="evidence" value="ECO:0007669"/>
    <property type="project" value="UniProtKB-KW"/>
</dbReference>
<dbReference type="Proteomes" id="UP001331761">
    <property type="component" value="Unassembled WGS sequence"/>
</dbReference>
<keyword evidence="8" id="KW-0694">RNA-binding</keyword>
<evidence type="ECO:0000256" key="4">
    <source>
        <dbReference type="ARBA" id="ARBA00007540"/>
    </source>
</evidence>
<evidence type="ECO:0000256" key="7">
    <source>
        <dbReference type="ARBA" id="ARBA00022490"/>
    </source>
</evidence>
<dbReference type="InterPro" id="IPR035371">
    <property type="entry name" value="Nrap_D6"/>
</dbReference>
<dbReference type="Pfam" id="PF17407">
    <property type="entry name" value="Nrap_D6"/>
    <property type="match status" value="1"/>
</dbReference>
<name>A0AAN8J335_TRICO</name>
<accession>A0AAN8J335</accession>
<dbReference type="Gene3D" id="3.30.470.30">
    <property type="entry name" value="DNA ligase/mRNA capping enzyme"/>
    <property type="match status" value="1"/>
</dbReference>
<evidence type="ECO:0000256" key="5">
    <source>
        <dbReference type="ARBA" id="ARBA00016034"/>
    </source>
</evidence>
<evidence type="ECO:0000259" key="12">
    <source>
        <dbReference type="PROSITE" id="PS51214"/>
    </source>
</evidence>
<feature type="domain" description="IBB" evidence="12">
    <location>
        <begin position="115"/>
        <end position="178"/>
    </location>
</feature>
<organism evidence="13 14">
    <name type="scientific">Trichostrongylus colubriformis</name>
    <name type="common">Black scour worm</name>
    <dbReference type="NCBI Taxonomy" id="6319"/>
    <lineage>
        <taxon>Eukaryota</taxon>
        <taxon>Metazoa</taxon>
        <taxon>Ecdysozoa</taxon>
        <taxon>Nematoda</taxon>
        <taxon>Chromadorea</taxon>
        <taxon>Rhabditida</taxon>
        <taxon>Rhabditina</taxon>
        <taxon>Rhabditomorpha</taxon>
        <taxon>Strongyloidea</taxon>
        <taxon>Trichostrongylidae</taxon>
        <taxon>Trichostrongylus</taxon>
    </lineage>
</organism>
<evidence type="ECO:0000256" key="8">
    <source>
        <dbReference type="ARBA" id="ARBA00022884"/>
    </source>
</evidence>
<dbReference type="InterPro" id="IPR024721">
    <property type="entry name" value="Snurportin-1_N"/>
</dbReference>
<dbReference type="PANTHER" id="PTHR13403:SF6">
    <property type="entry name" value="SNURPORTIN-1"/>
    <property type="match status" value="1"/>
</dbReference>
<reference evidence="13 14" key="1">
    <citation type="submission" date="2019-10" db="EMBL/GenBank/DDBJ databases">
        <title>Assembly and Annotation for the nematode Trichostrongylus colubriformis.</title>
        <authorList>
            <person name="Martin J."/>
        </authorList>
    </citation>
    <scope>NUCLEOTIDE SEQUENCE [LARGE SCALE GENOMIC DNA]</scope>
    <source>
        <strain evidence="13">G859</strain>
        <tissue evidence="13">Whole worm</tissue>
    </source>
</reference>
<comment type="function">
    <text evidence="1">Functions as an U snRNP-specific nuclear import adapter. Involved in the trimethylguanosine (m3G)-cap-dependent nuclear import of U snRNPs. Binds specifically to the terminal m3G-cap U snRNAs.</text>
</comment>
<gene>
    <name evidence="13" type="ORF">GCK32_008653</name>
</gene>
<evidence type="ECO:0000313" key="13">
    <source>
        <dbReference type="EMBL" id="KAK5983374.1"/>
    </source>
</evidence>
<evidence type="ECO:0000256" key="6">
    <source>
        <dbReference type="ARBA" id="ARBA00022448"/>
    </source>
</evidence>
<dbReference type="GO" id="GO:0061608">
    <property type="term" value="F:nuclear import signal receptor activity"/>
    <property type="evidence" value="ECO:0007669"/>
    <property type="project" value="InterPro"/>
</dbReference>
<dbReference type="PROSITE" id="PS51214">
    <property type="entry name" value="IBB"/>
    <property type="match status" value="1"/>
</dbReference>